<evidence type="ECO:0000259" key="1">
    <source>
        <dbReference type="Pfam" id="PF12323"/>
    </source>
</evidence>
<reference evidence="2" key="1">
    <citation type="journal article" date="2017" name="Proc. Natl. Acad. Sci. U.S.A.">
        <title>Comparative genomics uncovers the prolific and distinctive metabolic potential of the cyanobacterial genus Moorea.</title>
        <authorList>
            <person name="Leao T."/>
            <person name="Castelao G."/>
            <person name="Korobeynikov A."/>
            <person name="Monroe E.A."/>
            <person name="Podell S."/>
            <person name="Glukhov E."/>
            <person name="Allen E.E."/>
            <person name="Gerwick W.H."/>
            <person name="Gerwick L."/>
        </authorList>
    </citation>
    <scope>NUCLEOTIDE SEQUENCE</scope>
    <source>
        <strain evidence="2">JHB</strain>
    </source>
</reference>
<dbReference type="Pfam" id="PF12323">
    <property type="entry name" value="HTH_OrfB_IS605"/>
    <property type="match status" value="1"/>
</dbReference>
<protein>
    <submittedName>
        <fullName evidence="2">Helix-turn-helix domain-containing protein</fullName>
    </submittedName>
</protein>
<sequence length="29" mass="3412">MYKALKTTLKLNNQQKTLMAQHAGYCRWA</sequence>
<accession>A0A9Q9SUK1</accession>
<dbReference type="InterPro" id="IPR021027">
    <property type="entry name" value="Transposase_put_HTH"/>
</dbReference>
<evidence type="ECO:0000313" key="2">
    <source>
        <dbReference type="EMBL" id="WAN69923.1"/>
    </source>
</evidence>
<dbReference type="AlphaFoldDB" id="A0A9Q9SUK1"/>
<dbReference type="Proteomes" id="UP000176944">
    <property type="component" value="Chromosome"/>
</dbReference>
<gene>
    <name evidence="2" type="ORF">BJP36_38195</name>
</gene>
<name>A0A9Q9SUK1_MOOP1</name>
<dbReference type="EMBL" id="CP017708">
    <property type="protein sequence ID" value="WAN69923.1"/>
    <property type="molecule type" value="Genomic_DNA"/>
</dbReference>
<feature type="domain" description="Transposase putative helix-turn-helix" evidence="1">
    <location>
        <begin position="1"/>
        <end position="29"/>
    </location>
</feature>
<proteinExistence type="predicted"/>
<reference evidence="2" key="2">
    <citation type="submission" date="2022-10" db="EMBL/GenBank/DDBJ databases">
        <authorList>
            <person name="Ngo T.-E."/>
        </authorList>
    </citation>
    <scope>NUCLEOTIDE SEQUENCE</scope>
    <source>
        <strain evidence="2">JHB</strain>
    </source>
</reference>
<organism evidence="2">
    <name type="scientific">Moorena producens (strain JHB)</name>
    <dbReference type="NCBI Taxonomy" id="1454205"/>
    <lineage>
        <taxon>Bacteria</taxon>
        <taxon>Bacillati</taxon>
        <taxon>Cyanobacteriota</taxon>
        <taxon>Cyanophyceae</taxon>
        <taxon>Coleofasciculales</taxon>
        <taxon>Coleofasciculaceae</taxon>
        <taxon>Moorena</taxon>
    </lineage>
</organism>